<organism evidence="1">
    <name type="scientific">candidate division WOR-3 bacterium</name>
    <dbReference type="NCBI Taxonomy" id="2052148"/>
    <lineage>
        <taxon>Bacteria</taxon>
        <taxon>Bacteria division WOR-3</taxon>
    </lineage>
</organism>
<gene>
    <name evidence="1" type="ORF">ENV38_00750</name>
</gene>
<sequence length="197" mass="22098">MGNLVFAIMVSMFALRPLGSTFVYLDLNQSSNLRIELVNDNLPRSLVFHFVRLSVPSDFQFMQCIRGMCYSLDSVKVSVPAGVTDTIQLDFYAGSEAGPLNAMYKVYDANRPQDRDSIFITGQVPVKDFASKVYYKSGKLYGAAIKKVEIYDVKGALLFTRDFGSVGFVTLKLEKGVYFLKVYTVYGIENLKIVEVE</sequence>
<reference evidence="1" key="1">
    <citation type="journal article" date="2020" name="mSystems">
        <title>Genome- and Community-Level Interaction Insights into Carbon Utilization and Element Cycling Functions of Hydrothermarchaeota in Hydrothermal Sediment.</title>
        <authorList>
            <person name="Zhou Z."/>
            <person name="Liu Y."/>
            <person name="Xu W."/>
            <person name="Pan J."/>
            <person name="Luo Z.H."/>
            <person name="Li M."/>
        </authorList>
    </citation>
    <scope>NUCLEOTIDE SEQUENCE [LARGE SCALE GENOMIC DNA]</scope>
    <source>
        <strain evidence="1">SpSt-754</strain>
    </source>
</reference>
<dbReference type="NCBIfam" id="TIGR04183">
    <property type="entry name" value="Por_Secre_tail"/>
    <property type="match status" value="1"/>
</dbReference>
<comment type="caution">
    <text evidence="1">The sequence shown here is derived from an EMBL/GenBank/DDBJ whole genome shotgun (WGS) entry which is preliminary data.</text>
</comment>
<dbReference type="EMBL" id="DTGD01000031">
    <property type="protein sequence ID" value="HGB35425.1"/>
    <property type="molecule type" value="Genomic_DNA"/>
</dbReference>
<protein>
    <submittedName>
        <fullName evidence="1">T9SS type A sorting domain-containing protein</fullName>
    </submittedName>
</protein>
<dbReference type="AlphaFoldDB" id="A0A7V3NTD1"/>
<name>A0A7V3NTD1_UNCW3</name>
<accession>A0A7V3NTD1</accession>
<dbReference type="InterPro" id="IPR026444">
    <property type="entry name" value="Secre_tail"/>
</dbReference>
<evidence type="ECO:0000313" key="1">
    <source>
        <dbReference type="EMBL" id="HGB35425.1"/>
    </source>
</evidence>
<proteinExistence type="predicted"/>